<dbReference type="EMBL" id="HBUE01146102">
    <property type="protein sequence ID" value="CAG6503010.1"/>
    <property type="molecule type" value="Transcribed_RNA"/>
</dbReference>
<reference evidence="1" key="1">
    <citation type="submission" date="2021-05" db="EMBL/GenBank/DDBJ databases">
        <authorList>
            <person name="Alioto T."/>
            <person name="Alioto T."/>
            <person name="Gomez Garrido J."/>
        </authorList>
    </citation>
    <scope>NUCLEOTIDE SEQUENCE</scope>
</reference>
<name>A0A8D8N742_CULPI</name>
<dbReference type="AlphaFoldDB" id="A0A8D8N742"/>
<organism evidence="1">
    <name type="scientific">Culex pipiens</name>
    <name type="common">House mosquito</name>
    <dbReference type="NCBI Taxonomy" id="7175"/>
    <lineage>
        <taxon>Eukaryota</taxon>
        <taxon>Metazoa</taxon>
        <taxon>Ecdysozoa</taxon>
        <taxon>Arthropoda</taxon>
        <taxon>Hexapoda</taxon>
        <taxon>Insecta</taxon>
        <taxon>Pterygota</taxon>
        <taxon>Neoptera</taxon>
        <taxon>Endopterygota</taxon>
        <taxon>Diptera</taxon>
        <taxon>Nematocera</taxon>
        <taxon>Culicoidea</taxon>
        <taxon>Culicidae</taxon>
        <taxon>Culicinae</taxon>
        <taxon>Culicini</taxon>
        <taxon>Culex</taxon>
        <taxon>Culex</taxon>
    </lineage>
</organism>
<evidence type="ECO:0000313" key="1">
    <source>
        <dbReference type="EMBL" id="CAG6554258.1"/>
    </source>
</evidence>
<dbReference type="EMBL" id="HBUE01146103">
    <property type="protein sequence ID" value="CAG6503014.1"/>
    <property type="molecule type" value="Transcribed_RNA"/>
</dbReference>
<dbReference type="EMBL" id="HBUE01251001">
    <property type="protein sequence ID" value="CAG6554258.1"/>
    <property type="molecule type" value="Transcribed_RNA"/>
</dbReference>
<protein>
    <submittedName>
        <fullName evidence="1">(northern house mosquito) hypothetical protein</fullName>
    </submittedName>
</protein>
<dbReference type="EMBL" id="HBUE01251002">
    <property type="protein sequence ID" value="CAG6554262.1"/>
    <property type="molecule type" value="Transcribed_RNA"/>
</dbReference>
<proteinExistence type="predicted"/>
<sequence>MAEAAALLQHRCRVLLDLVELPLGRQRDVIDLPVVPEQLGVLAALLVGARTRPVQRDGVLLTRGGGGGALVAVLEHGQQPVHLAGLGRGLHVVRFVAVVVMGFGVRGQILEREKLVDALAHQLDDRRVRGGRRCALLGEERKVASFFGQNFLKNYL</sequence>
<accession>A0A8D8N742</accession>